<dbReference type="Pfam" id="PF06422">
    <property type="entry name" value="PDR_CDR"/>
    <property type="match status" value="1"/>
</dbReference>
<proteinExistence type="predicted"/>
<evidence type="ECO:0000259" key="7">
    <source>
        <dbReference type="Pfam" id="PF01061"/>
    </source>
</evidence>
<dbReference type="Pfam" id="PF01061">
    <property type="entry name" value="ABC2_membrane"/>
    <property type="match status" value="1"/>
</dbReference>
<comment type="subcellular location">
    <subcellularLocation>
        <location evidence="1">Membrane</location>
        <topology evidence="1">Multi-pass membrane protein</topology>
    </subcellularLocation>
</comment>
<evidence type="ECO:0008006" key="11">
    <source>
        <dbReference type="Google" id="ProtNLM"/>
    </source>
</evidence>
<reference evidence="9" key="1">
    <citation type="submission" date="2021-02" db="EMBL/GenBank/DDBJ databases">
        <authorList>
            <person name="Palmer J.M."/>
        </authorList>
    </citation>
    <scope>NUCLEOTIDE SEQUENCE</scope>
    <source>
        <strain evidence="9">SCRP23</strain>
    </source>
</reference>
<dbReference type="AlphaFoldDB" id="A0A8T1WCJ5"/>
<dbReference type="OrthoDB" id="66620at2759"/>
<feature type="transmembrane region" description="Helical" evidence="6">
    <location>
        <begin position="222"/>
        <end position="243"/>
    </location>
</feature>
<dbReference type="InterPro" id="IPR013525">
    <property type="entry name" value="ABC2_TM"/>
</dbReference>
<feature type="domain" description="ABC-2 type transporter transmembrane" evidence="7">
    <location>
        <begin position="62"/>
        <end position="277"/>
    </location>
</feature>
<name>A0A8T1WCJ5_9STRA</name>
<evidence type="ECO:0000259" key="8">
    <source>
        <dbReference type="Pfam" id="PF06422"/>
    </source>
</evidence>
<feature type="transmembrane region" description="Helical" evidence="6">
    <location>
        <begin position="194"/>
        <end position="215"/>
    </location>
</feature>
<keyword evidence="3 6" id="KW-0812">Transmembrane</keyword>
<feature type="transmembrane region" description="Helical" evidence="6">
    <location>
        <begin position="155"/>
        <end position="174"/>
    </location>
</feature>
<keyword evidence="2" id="KW-0813">Transport</keyword>
<keyword evidence="4 6" id="KW-1133">Transmembrane helix</keyword>
<evidence type="ECO:0000256" key="3">
    <source>
        <dbReference type="ARBA" id="ARBA00022692"/>
    </source>
</evidence>
<feature type="transmembrane region" description="Helical" evidence="6">
    <location>
        <begin position="341"/>
        <end position="362"/>
    </location>
</feature>
<feature type="domain" description="CDR ABC transporter" evidence="8">
    <location>
        <begin position="323"/>
        <end position="366"/>
    </location>
</feature>
<protein>
    <recommendedName>
        <fullName evidence="11">ABC-2 type transporter domain-containing protein</fullName>
    </recommendedName>
</protein>
<sequence>MLEVIGAGVSSNASSTDFVKCFQESEEKRILDAELAKPGVARPSPDLPEMMFSKKRAANSMTQMRFLLKRFNDRYWRSPTYNITRFVIALGLAVFFGVVFAGKSYQSYQEVNAGVAMVFMTTMFNGVISFTGTLPITFAERGAYYRERASQTYNCLWYFVGSTVAEIPYVFFIAEIPYVFFSGALFTIIFYPSVGFTNVASGFMYWISISLFVLMQTYLGQFFIYALPSVEVAAIFGVLYNSICLNFAGFNPPAATIPQGYHWLYLITPQKYAMGLMNSLPFTDCPELPTWNNVTGEYEGGSNLLACHQLTDTPSTVSHTTVKEYVEANFGYKHSEIWSNFGYVLVFIVVYRVFALLALRFVNHQKR</sequence>
<dbReference type="InterPro" id="IPR010929">
    <property type="entry name" value="PDR_CDR_ABC"/>
</dbReference>
<gene>
    <name evidence="9" type="ORF">PHYBOEH_006825</name>
</gene>
<dbReference type="PANTHER" id="PTHR19241">
    <property type="entry name" value="ATP-BINDING CASSETTE TRANSPORTER"/>
    <property type="match status" value="1"/>
</dbReference>
<evidence type="ECO:0000313" key="9">
    <source>
        <dbReference type="EMBL" id="KAG7390955.1"/>
    </source>
</evidence>
<accession>A0A8T1WCJ5</accession>
<dbReference type="Proteomes" id="UP000693981">
    <property type="component" value="Unassembled WGS sequence"/>
</dbReference>
<feature type="transmembrane region" description="Helical" evidence="6">
    <location>
        <begin position="83"/>
        <end position="101"/>
    </location>
</feature>
<dbReference type="GO" id="GO:0140359">
    <property type="term" value="F:ABC-type transporter activity"/>
    <property type="evidence" value="ECO:0007669"/>
    <property type="project" value="InterPro"/>
</dbReference>
<dbReference type="EMBL" id="JAGDFL010000369">
    <property type="protein sequence ID" value="KAG7390955.1"/>
    <property type="molecule type" value="Genomic_DNA"/>
</dbReference>
<evidence type="ECO:0000256" key="5">
    <source>
        <dbReference type="ARBA" id="ARBA00023136"/>
    </source>
</evidence>
<dbReference type="GO" id="GO:0016020">
    <property type="term" value="C:membrane"/>
    <property type="evidence" value="ECO:0007669"/>
    <property type="project" value="UniProtKB-SubCell"/>
</dbReference>
<evidence type="ECO:0000313" key="10">
    <source>
        <dbReference type="Proteomes" id="UP000693981"/>
    </source>
</evidence>
<comment type="caution">
    <text evidence="9">The sequence shown here is derived from an EMBL/GenBank/DDBJ whole genome shotgun (WGS) entry which is preliminary data.</text>
</comment>
<feature type="transmembrane region" description="Helical" evidence="6">
    <location>
        <begin position="113"/>
        <end position="134"/>
    </location>
</feature>
<evidence type="ECO:0000256" key="4">
    <source>
        <dbReference type="ARBA" id="ARBA00022989"/>
    </source>
</evidence>
<dbReference type="GO" id="GO:0005524">
    <property type="term" value="F:ATP binding"/>
    <property type="evidence" value="ECO:0007669"/>
    <property type="project" value="InterPro"/>
</dbReference>
<organism evidence="9 10">
    <name type="scientific">Phytophthora boehmeriae</name>
    <dbReference type="NCBI Taxonomy" id="109152"/>
    <lineage>
        <taxon>Eukaryota</taxon>
        <taxon>Sar</taxon>
        <taxon>Stramenopiles</taxon>
        <taxon>Oomycota</taxon>
        <taxon>Peronosporomycetes</taxon>
        <taxon>Peronosporales</taxon>
        <taxon>Peronosporaceae</taxon>
        <taxon>Phytophthora</taxon>
    </lineage>
</organism>
<keyword evidence="5 6" id="KW-0472">Membrane</keyword>
<evidence type="ECO:0000256" key="2">
    <source>
        <dbReference type="ARBA" id="ARBA00022448"/>
    </source>
</evidence>
<evidence type="ECO:0000256" key="1">
    <source>
        <dbReference type="ARBA" id="ARBA00004141"/>
    </source>
</evidence>
<keyword evidence="10" id="KW-1185">Reference proteome</keyword>
<evidence type="ECO:0000256" key="6">
    <source>
        <dbReference type="SAM" id="Phobius"/>
    </source>
</evidence>